<dbReference type="EMBL" id="FN595227">
    <property type="protein sequence ID" value="CCB45957.1"/>
    <property type="molecule type" value="Genomic_DNA"/>
</dbReference>
<dbReference type="PaxDb" id="29760-VIT_18s0001g12700.t01"/>
<proteinExistence type="predicted"/>
<accession>F6H055</accession>
<protein>
    <submittedName>
        <fullName evidence="1">Uncharacterized protein</fullName>
    </submittedName>
</protein>
<dbReference type="Gene3D" id="3.90.25.10">
    <property type="entry name" value="UDP-galactose 4-epimerase, domain 1"/>
    <property type="match status" value="1"/>
</dbReference>
<dbReference type="OrthoDB" id="419598at2759"/>
<gene>
    <name evidence="1" type="ordered locus">VIT_18s0001g12700</name>
</gene>
<dbReference type="Proteomes" id="UP000009183">
    <property type="component" value="Chromosome 18"/>
</dbReference>
<evidence type="ECO:0000313" key="2">
    <source>
        <dbReference type="Proteomes" id="UP000009183"/>
    </source>
</evidence>
<organism evidence="1 2">
    <name type="scientific">Vitis vinifera</name>
    <name type="common">Grape</name>
    <dbReference type="NCBI Taxonomy" id="29760"/>
    <lineage>
        <taxon>Eukaryota</taxon>
        <taxon>Viridiplantae</taxon>
        <taxon>Streptophyta</taxon>
        <taxon>Embryophyta</taxon>
        <taxon>Tracheophyta</taxon>
        <taxon>Spermatophyta</taxon>
        <taxon>Magnoliopsida</taxon>
        <taxon>eudicotyledons</taxon>
        <taxon>Gunneridae</taxon>
        <taxon>Pentapetalae</taxon>
        <taxon>rosids</taxon>
        <taxon>Vitales</taxon>
        <taxon>Vitaceae</taxon>
        <taxon>Viteae</taxon>
        <taxon>Vitis</taxon>
    </lineage>
</organism>
<keyword evidence="2" id="KW-1185">Reference proteome</keyword>
<dbReference type="Gene3D" id="3.40.50.720">
    <property type="entry name" value="NAD(P)-binding Rossmann-like Domain"/>
    <property type="match status" value="1"/>
</dbReference>
<dbReference type="AlphaFoldDB" id="F6H055"/>
<reference evidence="2" key="1">
    <citation type="journal article" date="2007" name="Nature">
        <title>The grapevine genome sequence suggests ancestral hexaploidization in major angiosperm phyla.</title>
        <authorList>
            <consortium name="The French-Italian Public Consortium for Grapevine Genome Characterization."/>
            <person name="Jaillon O."/>
            <person name="Aury J.-M."/>
            <person name="Noel B."/>
            <person name="Policriti A."/>
            <person name="Clepet C."/>
            <person name="Casagrande A."/>
            <person name="Choisne N."/>
            <person name="Aubourg S."/>
            <person name="Vitulo N."/>
            <person name="Jubin C."/>
            <person name="Vezzi A."/>
            <person name="Legeai F."/>
            <person name="Hugueney P."/>
            <person name="Dasilva C."/>
            <person name="Horner D."/>
            <person name="Mica E."/>
            <person name="Jublot D."/>
            <person name="Poulain J."/>
            <person name="Bruyere C."/>
            <person name="Billault A."/>
            <person name="Segurens B."/>
            <person name="Gouyvenoux M."/>
            <person name="Ugarte E."/>
            <person name="Cattonaro F."/>
            <person name="Anthouard V."/>
            <person name="Vico V."/>
            <person name="Del Fabbro C."/>
            <person name="Alaux M."/>
            <person name="Di Gaspero G."/>
            <person name="Dumas V."/>
            <person name="Felice N."/>
            <person name="Paillard S."/>
            <person name="Juman I."/>
            <person name="Moroldo M."/>
            <person name="Scalabrin S."/>
            <person name="Canaguier A."/>
            <person name="Le Clainche I."/>
            <person name="Malacrida G."/>
            <person name="Durand E."/>
            <person name="Pesole G."/>
            <person name="Laucou V."/>
            <person name="Chatelet P."/>
            <person name="Merdinoglu D."/>
            <person name="Delledonne M."/>
            <person name="Pezzotti M."/>
            <person name="Lecharny A."/>
            <person name="Scarpelli C."/>
            <person name="Artiguenave F."/>
            <person name="Pe M.E."/>
            <person name="Valle G."/>
            <person name="Morgante M."/>
            <person name="Caboche M."/>
            <person name="Adam-Blondon A.-F."/>
            <person name="Weissenbach J."/>
            <person name="Quetier F."/>
            <person name="Wincker P."/>
        </authorList>
    </citation>
    <scope>NUCLEOTIDE SEQUENCE [LARGE SCALE GENOMIC DNA]</scope>
    <source>
        <strain evidence="2">cv. Pinot noir / PN40024</strain>
    </source>
</reference>
<dbReference type="InParanoid" id="F6H055"/>
<sequence>MSIQHSVFVKGDQTNFEIEPSSGVRLLSSIPDVKYCSKLFILQSRFMIPMDICG</sequence>
<evidence type="ECO:0000313" key="1">
    <source>
        <dbReference type="EMBL" id="CCB45957.1"/>
    </source>
</evidence>
<name>F6H055_VITVI</name>
<dbReference type="HOGENOM" id="CLU_3054283_0_0_1"/>